<reference evidence="1 2" key="1">
    <citation type="journal article" date="2020" name="Antonie Van Leeuwenhoek">
        <title>Rhodopirellula heiligendammensis sp. nov., Rhodopirellula pilleata sp. nov., and Rhodopirellula solitaria sp. nov. isolated from natural or artificial marine surfaces in Northern Germany and California, USA, and emended description of the genus Rhodopirellula.</title>
        <authorList>
            <person name="Kallscheuer N."/>
            <person name="Wiegand S."/>
            <person name="Jogler M."/>
            <person name="Boedeker C."/>
            <person name="Peeters S.H."/>
            <person name="Rast P."/>
            <person name="Heuer A."/>
            <person name="Jetten M.S.M."/>
            <person name="Rohde M."/>
            <person name="Jogler C."/>
        </authorList>
    </citation>
    <scope>NUCLEOTIDE SEQUENCE [LARGE SCALE GENOMIC DNA]</scope>
    <source>
        <strain evidence="1 2">Poly21</strain>
    </source>
</reference>
<organism evidence="1 2">
    <name type="scientific">Allorhodopirellula heiligendammensis</name>
    <dbReference type="NCBI Taxonomy" id="2714739"/>
    <lineage>
        <taxon>Bacteria</taxon>
        <taxon>Pseudomonadati</taxon>
        <taxon>Planctomycetota</taxon>
        <taxon>Planctomycetia</taxon>
        <taxon>Pirellulales</taxon>
        <taxon>Pirellulaceae</taxon>
        <taxon>Allorhodopirellula</taxon>
    </lineage>
</organism>
<sequence>MSCDPGFPDLSTERQRSLCNLLDRVNDRHKKTAELLAAMVEDKSYGAGVIKKAQETRKLYEGLAELICLQFPYRRVERRGTFGPESACTNEDLLSSMKRLDSEIAFLSGTQIQDLRAWFDRGFAMPRLAPLFVTEGNKREAKRIREKLKARREKA</sequence>
<name>A0A5C6C5X8_9BACT</name>
<dbReference type="OrthoDB" id="9866010at2"/>
<keyword evidence="2" id="KW-1185">Reference proteome</keyword>
<protein>
    <submittedName>
        <fullName evidence="1">Uncharacterized protein</fullName>
    </submittedName>
</protein>
<dbReference type="EMBL" id="SJPU01000001">
    <property type="protein sequence ID" value="TWU19535.1"/>
    <property type="molecule type" value="Genomic_DNA"/>
</dbReference>
<dbReference type="AlphaFoldDB" id="A0A5C6C5X8"/>
<comment type="caution">
    <text evidence="1">The sequence shown here is derived from an EMBL/GenBank/DDBJ whole genome shotgun (WGS) entry which is preliminary data.</text>
</comment>
<evidence type="ECO:0000313" key="1">
    <source>
        <dbReference type="EMBL" id="TWU19535.1"/>
    </source>
</evidence>
<gene>
    <name evidence="1" type="ORF">Poly21_17090</name>
</gene>
<accession>A0A5C6C5X8</accession>
<dbReference type="RefSeq" id="WP_146406321.1">
    <property type="nucleotide sequence ID" value="NZ_SJPU01000001.1"/>
</dbReference>
<dbReference type="Proteomes" id="UP000319908">
    <property type="component" value="Unassembled WGS sequence"/>
</dbReference>
<evidence type="ECO:0000313" key="2">
    <source>
        <dbReference type="Proteomes" id="UP000319908"/>
    </source>
</evidence>
<proteinExistence type="predicted"/>